<dbReference type="GO" id="GO:0009306">
    <property type="term" value="P:protein secretion"/>
    <property type="evidence" value="ECO:0007669"/>
    <property type="project" value="InterPro"/>
</dbReference>
<name>Q212Y8_RHOPB</name>
<keyword evidence="7" id="KW-0653">Protein transport</keyword>
<dbReference type="OrthoDB" id="8084719at2"/>
<dbReference type="EMBL" id="CP000301">
    <property type="protein sequence ID" value="ABD88548.1"/>
    <property type="molecule type" value="Genomic_DNA"/>
</dbReference>
<keyword evidence="5" id="KW-0997">Cell inner membrane</keyword>
<dbReference type="eggNOG" id="COG3156">
    <property type="taxonomic scope" value="Bacteria"/>
</dbReference>
<evidence type="ECO:0000259" key="10">
    <source>
        <dbReference type="Pfam" id="PF21687"/>
    </source>
</evidence>
<feature type="domain" description="T2SS protein K first SAM-like" evidence="10">
    <location>
        <begin position="109"/>
        <end position="197"/>
    </location>
</feature>
<comment type="similarity">
    <text evidence="2">Belongs to the GSP K family.</text>
</comment>
<proteinExistence type="inferred from homology"/>
<evidence type="ECO:0000256" key="3">
    <source>
        <dbReference type="ARBA" id="ARBA00022448"/>
    </source>
</evidence>
<evidence type="ECO:0000256" key="1">
    <source>
        <dbReference type="ARBA" id="ARBA00004533"/>
    </source>
</evidence>
<dbReference type="STRING" id="316056.RPC_3003"/>
<comment type="subcellular location">
    <subcellularLocation>
        <location evidence="1">Cell inner membrane</location>
    </subcellularLocation>
</comment>
<dbReference type="GO" id="GO:0005886">
    <property type="term" value="C:plasma membrane"/>
    <property type="evidence" value="ECO:0007669"/>
    <property type="project" value="UniProtKB-SubCell"/>
</dbReference>
<keyword evidence="8" id="KW-1133">Transmembrane helix</keyword>
<evidence type="ECO:0000256" key="5">
    <source>
        <dbReference type="ARBA" id="ARBA00022519"/>
    </source>
</evidence>
<sequence length="313" mass="33080">MTANNSTKQQSGSSCDGFIVVAALWLLAALAALAGVASAYVAQSATALAAFDAAIQSQMAASAGIELTAYRLSGPATANRPTHGGFNFRLGNCNTTVEFMSEAARINLNMAPRAMIAGLFRALGAQTGAADQFADRVVAWRSAPKPNAPDPEERLYRAAGLNYGPRRAPFDSVDELWLVLGLPPAIVERALAFVTVFSGLAEVNVLDAAPEVVAALPGMTPGRLDAFLSQRELLPPDPAVILGALGGRQPGATVSGSEAYRVRMRIGFADGRQRTPEAVIMILEAGEREAYRVLAWRDELEPGMAAQRPEQSR</sequence>
<dbReference type="KEGG" id="rpc:RPC_3003"/>
<evidence type="ECO:0000256" key="9">
    <source>
        <dbReference type="ARBA" id="ARBA00023136"/>
    </source>
</evidence>
<dbReference type="Gene3D" id="1.10.40.60">
    <property type="entry name" value="EpsJ-like"/>
    <property type="match status" value="1"/>
</dbReference>
<evidence type="ECO:0000256" key="6">
    <source>
        <dbReference type="ARBA" id="ARBA00022692"/>
    </source>
</evidence>
<organism evidence="11">
    <name type="scientific">Rhodopseudomonas palustris (strain BisB18)</name>
    <dbReference type="NCBI Taxonomy" id="316056"/>
    <lineage>
        <taxon>Bacteria</taxon>
        <taxon>Pseudomonadati</taxon>
        <taxon>Pseudomonadota</taxon>
        <taxon>Alphaproteobacteria</taxon>
        <taxon>Hyphomicrobiales</taxon>
        <taxon>Nitrobacteraceae</taxon>
        <taxon>Rhodopseudomonas</taxon>
    </lineage>
</organism>
<keyword evidence="4" id="KW-1003">Cell membrane</keyword>
<gene>
    <name evidence="11" type="ordered locus">RPC_3003</name>
</gene>
<evidence type="ECO:0000256" key="7">
    <source>
        <dbReference type="ARBA" id="ARBA00022927"/>
    </source>
</evidence>
<evidence type="ECO:0000256" key="2">
    <source>
        <dbReference type="ARBA" id="ARBA00007246"/>
    </source>
</evidence>
<accession>Q212Y8</accession>
<evidence type="ECO:0000256" key="8">
    <source>
        <dbReference type="ARBA" id="ARBA00022989"/>
    </source>
</evidence>
<dbReference type="HOGENOM" id="CLU_057294_3_0_5"/>
<keyword evidence="9" id="KW-0472">Membrane</keyword>
<reference evidence="11" key="1">
    <citation type="submission" date="2006-03" db="EMBL/GenBank/DDBJ databases">
        <title>Complete sequence of Rhodopseudomonas palustris BisB18.</title>
        <authorList>
            <consortium name="US DOE Joint Genome Institute"/>
            <person name="Copeland A."/>
            <person name="Lucas S."/>
            <person name="Lapidus A."/>
            <person name="Barry K."/>
            <person name="Detter J.C."/>
            <person name="Glavina del Rio T."/>
            <person name="Hammon N."/>
            <person name="Israni S."/>
            <person name="Dalin E."/>
            <person name="Tice H."/>
            <person name="Pitluck S."/>
            <person name="Chain P."/>
            <person name="Malfatti S."/>
            <person name="Shin M."/>
            <person name="Vergez L."/>
            <person name="Schmutz J."/>
            <person name="Larimer F."/>
            <person name="Land M."/>
            <person name="Hauser L."/>
            <person name="Pelletier D.A."/>
            <person name="Kyrpides N."/>
            <person name="Anderson I."/>
            <person name="Oda Y."/>
            <person name="Harwood C.S."/>
            <person name="Richardson P."/>
        </authorList>
    </citation>
    <scope>NUCLEOTIDE SEQUENCE [LARGE SCALE GENOMIC DNA]</scope>
    <source>
        <strain evidence="11">BisB18</strain>
    </source>
</reference>
<dbReference type="InterPro" id="IPR038072">
    <property type="entry name" value="GspK_central_sf"/>
</dbReference>
<evidence type="ECO:0000256" key="4">
    <source>
        <dbReference type="ARBA" id="ARBA00022475"/>
    </source>
</evidence>
<dbReference type="SUPFAM" id="SSF158544">
    <property type="entry name" value="GspK insert domain-like"/>
    <property type="match status" value="1"/>
</dbReference>
<dbReference type="PANTHER" id="PTHR38831">
    <property type="entry name" value="TYPE II SECRETION SYSTEM PROTEIN K"/>
    <property type="match status" value="1"/>
</dbReference>
<dbReference type="InterPro" id="IPR005628">
    <property type="entry name" value="GspK"/>
</dbReference>
<dbReference type="AlphaFoldDB" id="Q212Y8"/>
<evidence type="ECO:0000313" key="11">
    <source>
        <dbReference type="EMBL" id="ABD88548.1"/>
    </source>
</evidence>
<dbReference type="Pfam" id="PF21687">
    <property type="entry name" value="T2SSK_1st"/>
    <property type="match status" value="1"/>
</dbReference>
<keyword evidence="6" id="KW-0812">Transmembrane</keyword>
<dbReference type="InterPro" id="IPR049031">
    <property type="entry name" value="T2SSK_SAM-like_1st"/>
</dbReference>
<dbReference type="PANTHER" id="PTHR38831:SF2">
    <property type="entry name" value="TYPE II SECRETION SYSTEM PROTEIN K"/>
    <property type="match status" value="1"/>
</dbReference>
<keyword evidence="3" id="KW-0813">Transport</keyword>
<protein>
    <submittedName>
        <fullName evidence="11">Putative general secretory pathway protein K</fullName>
    </submittedName>
</protein>